<evidence type="ECO:0000313" key="3">
    <source>
        <dbReference type="Proteomes" id="UP000501379"/>
    </source>
</evidence>
<dbReference type="PROSITE" id="PS51257">
    <property type="entry name" value="PROKAR_LIPOPROTEIN"/>
    <property type="match status" value="1"/>
</dbReference>
<feature type="signal peptide" evidence="1">
    <location>
        <begin position="1"/>
        <end position="19"/>
    </location>
</feature>
<dbReference type="EMBL" id="CP053697">
    <property type="protein sequence ID" value="QKE65109.1"/>
    <property type="molecule type" value="Genomic_DNA"/>
</dbReference>
<dbReference type="KEGG" id="pcam:HNE05_17690"/>
<proteinExistence type="predicted"/>
<keyword evidence="1" id="KW-0732">Signal</keyword>
<sequence>MYRLMLCSLPLLLAGCALWLPRHDPGQAWIELHAGEEQQLQALQVDDKAQEDVRYFQVSPGRHELQVRLQFQVAPGNIGPTSQAHPRTCLLSLDYGEFAAGQRYSLKAGSHGFRPWARLYDAHGKPLARAREGRCGEV</sequence>
<evidence type="ECO:0000256" key="1">
    <source>
        <dbReference type="SAM" id="SignalP"/>
    </source>
</evidence>
<keyword evidence="3" id="KW-1185">Reference proteome</keyword>
<reference evidence="2" key="1">
    <citation type="submission" date="2020-07" db="EMBL/GenBank/DDBJ databases">
        <title>Nitrate ammonifying Pseudomonas campi sp. nov. isolated from German agricultural grassland.</title>
        <authorList>
            <person name="Timsy T."/>
            <person name="Ulrich A."/>
            <person name="Spanner T."/>
            <person name="Foesel B."/>
            <person name="Kolb S."/>
            <person name="Horn M.A."/>
            <person name="Behrendt U."/>
        </authorList>
    </citation>
    <scope>NUCLEOTIDE SEQUENCE</scope>
    <source>
        <strain evidence="2">S1-A32-2</strain>
    </source>
</reference>
<gene>
    <name evidence="2" type="ORF">HNE05_17690</name>
</gene>
<feature type="chain" id="PRO_5026695594" description="Lipoprotein" evidence="1">
    <location>
        <begin position="20"/>
        <end position="138"/>
    </location>
</feature>
<protein>
    <recommendedName>
        <fullName evidence="4">Lipoprotein</fullName>
    </recommendedName>
</protein>
<dbReference type="AlphaFoldDB" id="A0A6M8FMM1"/>
<evidence type="ECO:0000313" key="2">
    <source>
        <dbReference type="EMBL" id="QKE65109.1"/>
    </source>
</evidence>
<organism evidence="2 3">
    <name type="scientific">Aquipseudomonas campi</name>
    <dbReference type="NCBI Taxonomy" id="2731681"/>
    <lineage>
        <taxon>Bacteria</taxon>
        <taxon>Pseudomonadati</taxon>
        <taxon>Pseudomonadota</taxon>
        <taxon>Gammaproteobacteria</taxon>
        <taxon>Pseudomonadales</taxon>
        <taxon>Pseudomonadaceae</taxon>
        <taxon>Aquipseudomonas</taxon>
    </lineage>
</organism>
<accession>A0A6M8FMM1</accession>
<dbReference type="RefSeq" id="WP_173210690.1">
    <property type="nucleotide sequence ID" value="NZ_CP053697.2"/>
</dbReference>
<name>A0A6M8FMM1_9GAMM</name>
<evidence type="ECO:0008006" key="4">
    <source>
        <dbReference type="Google" id="ProtNLM"/>
    </source>
</evidence>
<dbReference type="Proteomes" id="UP000501379">
    <property type="component" value="Chromosome"/>
</dbReference>